<dbReference type="PANTHER" id="PTHR30287">
    <property type="entry name" value="MEMBRANE COMPONENT OF PREDICTED ABC SUPERFAMILY METABOLITE UPTAKE TRANSPORTER"/>
    <property type="match status" value="1"/>
</dbReference>
<feature type="transmembrane region" description="Helical" evidence="7">
    <location>
        <begin position="470"/>
        <end position="495"/>
    </location>
</feature>
<feature type="transmembrane region" description="Helical" evidence="7">
    <location>
        <begin position="867"/>
        <end position="889"/>
    </location>
</feature>
<feature type="transmembrane region" description="Helical" evidence="7">
    <location>
        <begin position="548"/>
        <end position="568"/>
    </location>
</feature>
<protein>
    <submittedName>
        <fullName evidence="10">FtsX-like permease family protein</fullName>
    </submittedName>
</protein>
<dbReference type="Proteomes" id="UP000595948">
    <property type="component" value="Chromosome"/>
</dbReference>
<evidence type="ECO:0000256" key="7">
    <source>
        <dbReference type="SAM" id="Phobius"/>
    </source>
</evidence>
<sequence length="902" mass="100394">MSMKKTYRKDLFQSVTASKGRFVSILTLMMLGSLALVGLKVASPNMERTAGDYLRKANTLDLAVIADYGLDKEDQDELKILQGASVEFGYMADLTVENSEEAVRLYSKPEGLSTFQVTEGRLPEADEEIALANFWKDRYQIGQTITFTKKEEGKSVLKSQTFTITGFVQSGEMLSKKDLGSASSGNGSLAGYGVILPSQFDSDVYSIARVRYDDLKNLDTFSSDYKTKRAQHQEELQDLLADNGQKRLASIKSNGQKSLEEGKEQLQTAESNLENGKSQLEQAESRLKTQEEQATALPEPQKSQIEGHLTKAKEELATKKEKLAQTESDLTKEKEKLEQRQKDLDELAEPKYHVYNRQTMPGGQGYRMYSNLSTSIRSIGNIFPVVLYMVAVMVTFTTMTRFVDEERTNAGIFKALGYRNRDIVAKFVLYGFLAGTVGTIIGTLLGHYLLAGVISDVITAGMVVGKSQEYFYWSYSLLALALSWVSSVLPAYLVARRELHDESAQLLLPKPPVKGSKILLERLSFIWNRLSFTHKVTARNIFRYKQRMLMTIFGVAGSMALLFAGLGIQSSVGGVVERQFEQIQQYQMIVAEKSSATEQEKADLESALQAESIHAYQKIYSKSIEKDFKGKAGLQTITMMVTSGEDFKPFIALEENGQEVEITAGAVVSQKLAQLANVKVGDELELDGKEIKVAAISENYVGHFVYLNRATYEQVYGTRPQDNTYLVKLKDPTPSNTEKEAASFMEKAAISGVVQNTTAIHLFESVASSLNKTMAILVLVSVLLAIVILYNLTNINVAERIRELSTIKVLGFHNKEVTLYIYRETMVLSLVGIALGLVAGHYLHQFLIQMISPATILFYPQVSWEVYALPIVAVTVILALLGVFVNYHLRKVDMLEALKSVE</sequence>
<evidence type="ECO:0000256" key="1">
    <source>
        <dbReference type="ARBA" id="ARBA00004651"/>
    </source>
</evidence>
<dbReference type="EMBL" id="CP066059">
    <property type="protein sequence ID" value="QQC36306.1"/>
    <property type="molecule type" value="Genomic_DNA"/>
</dbReference>
<evidence type="ECO:0000259" key="9">
    <source>
        <dbReference type="Pfam" id="PF12704"/>
    </source>
</evidence>
<feature type="domain" description="MacB-like periplasmic core" evidence="9">
    <location>
        <begin position="549"/>
        <end position="734"/>
    </location>
</feature>
<keyword evidence="3 7" id="KW-0812">Transmembrane</keyword>
<gene>
    <name evidence="10" type="ORF">I6H78_08180</name>
</gene>
<keyword evidence="2" id="KW-1003">Cell membrane</keyword>
<evidence type="ECO:0000256" key="6">
    <source>
        <dbReference type="SAM" id="MobiDB-lite"/>
    </source>
</evidence>
<dbReference type="GO" id="GO:0005886">
    <property type="term" value="C:plasma membrane"/>
    <property type="evidence" value="ECO:0007669"/>
    <property type="project" value="UniProtKB-SubCell"/>
</dbReference>
<feature type="domain" description="ABC3 transporter permease C-terminal" evidence="8">
    <location>
        <begin position="381"/>
        <end position="498"/>
    </location>
</feature>
<dbReference type="InterPro" id="IPR038766">
    <property type="entry name" value="Membrane_comp_ABC_pdt"/>
</dbReference>
<feature type="transmembrane region" description="Helical" evidence="7">
    <location>
        <begin position="382"/>
        <end position="403"/>
    </location>
</feature>
<feature type="compositionally biased region" description="Basic and acidic residues" evidence="6">
    <location>
        <begin position="308"/>
        <end position="340"/>
    </location>
</feature>
<feature type="transmembrane region" description="Helical" evidence="7">
    <location>
        <begin position="825"/>
        <end position="847"/>
    </location>
</feature>
<evidence type="ECO:0000259" key="8">
    <source>
        <dbReference type="Pfam" id="PF02687"/>
    </source>
</evidence>
<reference evidence="10 11" key="1">
    <citation type="submission" date="2020-12" db="EMBL/GenBank/DDBJ databases">
        <title>FDA dAtabase for Regulatory Grade micrObial Sequences (FDA-ARGOS): Supporting development and validation of Infectious Disease Dx tests.</title>
        <authorList>
            <person name="Sproer C."/>
            <person name="Gronow S."/>
            <person name="Severitt S."/>
            <person name="Schroder I."/>
            <person name="Tallon L."/>
            <person name="Sadzewicz L."/>
            <person name="Zhao X."/>
            <person name="Boylan J."/>
            <person name="Ott S."/>
            <person name="Bowen H."/>
            <person name="Vavikolanu K."/>
            <person name="Mehta A."/>
            <person name="Aluvathingal J."/>
            <person name="Nadendla S."/>
            <person name="Lowell S."/>
            <person name="Myers T."/>
            <person name="Yan Y."/>
            <person name="Sichtig H."/>
        </authorList>
    </citation>
    <scope>NUCLEOTIDE SEQUENCE [LARGE SCALE GENOMIC DNA]</scope>
    <source>
        <strain evidence="10 11">FDAARGOS_1021</strain>
    </source>
</reference>
<evidence type="ECO:0000256" key="5">
    <source>
        <dbReference type="ARBA" id="ARBA00023136"/>
    </source>
</evidence>
<dbReference type="InterPro" id="IPR003838">
    <property type="entry name" value="ABC3_permease_C"/>
</dbReference>
<evidence type="ECO:0000313" key="10">
    <source>
        <dbReference type="EMBL" id="QQC36306.1"/>
    </source>
</evidence>
<dbReference type="Pfam" id="PF12704">
    <property type="entry name" value="MacB_PCD"/>
    <property type="match status" value="1"/>
</dbReference>
<feature type="transmembrane region" description="Helical" evidence="7">
    <location>
        <begin position="21"/>
        <end position="39"/>
    </location>
</feature>
<evidence type="ECO:0000256" key="2">
    <source>
        <dbReference type="ARBA" id="ARBA00022475"/>
    </source>
</evidence>
<evidence type="ECO:0000256" key="4">
    <source>
        <dbReference type="ARBA" id="ARBA00022989"/>
    </source>
</evidence>
<accession>A0A7T4M334</accession>
<feature type="compositionally biased region" description="Polar residues" evidence="6">
    <location>
        <begin position="265"/>
        <end position="282"/>
    </location>
</feature>
<dbReference type="Pfam" id="PF02687">
    <property type="entry name" value="FtsX"/>
    <property type="match status" value="2"/>
</dbReference>
<name>A0A7T4M334_STROR</name>
<evidence type="ECO:0000256" key="3">
    <source>
        <dbReference type="ARBA" id="ARBA00022692"/>
    </source>
</evidence>
<feature type="transmembrane region" description="Helical" evidence="7">
    <location>
        <begin position="424"/>
        <end position="450"/>
    </location>
</feature>
<dbReference type="InterPro" id="IPR025857">
    <property type="entry name" value="MacB_PCD"/>
</dbReference>
<feature type="domain" description="ABC3 transporter permease C-terminal" evidence="8">
    <location>
        <begin position="776"/>
        <end position="892"/>
    </location>
</feature>
<keyword evidence="4 7" id="KW-1133">Transmembrane helix</keyword>
<proteinExistence type="predicted"/>
<dbReference type="RefSeq" id="WP_198460242.1">
    <property type="nucleotide sequence ID" value="NZ_CP066059.1"/>
</dbReference>
<feature type="transmembrane region" description="Helical" evidence="7">
    <location>
        <begin position="774"/>
        <end position="792"/>
    </location>
</feature>
<keyword evidence="5 7" id="KW-0472">Membrane</keyword>
<dbReference type="PANTHER" id="PTHR30287:SF1">
    <property type="entry name" value="INNER MEMBRANE PROTEIN"/>
    <property type="match status" value="1"/>
</dbReference>
<dbReference type="AlphaFoldDB" id="A0A7T4M334"/>
<feature type="region of interest" description="Disordered" evidence="6">
    <location>
        <begin position="253"/>
        <end position="340"/>
    </location>
</feature>
<organism evidence="10 11">
    <name type="scientific">Streptococcus oralis</name>
    <dbReference type="NCBI Taxonomy" id="1303"/>
    <lineage>
        <taxon>Bacteria</taxon>
        <taxon>Bacillati</taxon>
        <taxon>Bacillota</taxon>
        <taxon>Bacilli</taxon>
        <taxon>Lactobacillales</taxon>
        <taxon>Streptococcaceae</taxon>
        <taxon>Streptococcus</taxon>
    </lineage>
</organism>
<comment type="subcellular location">
    <subcellularLocation>
        <location evidence="1">Cell membrane</location>
        <topology evidence="1">Multi-pass membrane protein</topology>
    </subcellularLocation>
</comment>
<evidence type="ECO:0000313" key="11">
    <source>
        <dbReference type="Proteomes" id="UP000595948"/>
    </source>
</evidence>